<dbReference type="PANTHER" id="PTHR13691">
    <property type="entry name" value="RIBOSOMAL PROTEIN L2"/>
    <property type="match status" value="1"/>
</dbReference>
<organism evidence="4 5">
    <name type="scientific">Ridgeia piscesae</name>
    <name type="common">Tubeworm</name>
    <dbReference type="NCBI Taxonomy" id="27915"/>
    <lineage>
        <taxon>Eukaryota</taxon>
        <taxon>Metazoa</taxon>
        <taxon>Spiralia</taxon>
        <taxon>Lophotrochozoa</taxon>
        <taxon>Annelida</taxon>
        <taxon>Polychaeta</taxon>
        <taxon>Sedentaria</taxon>
        <taxon>Canalipalpata</taxon>
        <taxon>Sabellida</taxon>
        <taxon>Siboglinidae</taxon>
        <taxon>Ridgeia</taxon>
    </lineage>
</organism>
<dbReference type="Proteomes" id="UP001209878">
    <property type="component" value="Unassembled WGS sequence"/>
</dbReference>
<evidence type="ECO:0000313" key="4">
    <source>
        <dbReference type="EMBL" id="KAK2174128.1"/>
    </source>
</evidence>
<reference evidence="4" key="1">
    <citation type="journal article" date="2023" name="Mol. Biol. Evol.">
        <title>Third-Generation Sequencing Reveals the Adaptive Role of the Epigenome in Three Deep-Sea Polychaetes.</title>
        <authorList>
            <person name="Perez M."/>
            <person name="Aroh O."/>
            <person name="Sun Y."/>
            <person name="Lan Y."/>
            <person name="Juniper S.K."/>
            <person name="Young C.R."/>
            <person name="Angers B."/>
            <person name="Qian P.Y."/>
        </authorList>
    </citation>
    <scope>NUCLEOTIDE SEQUENCE</scope>
    <source>
        <tissue evidence="4">Vestimentum</tissue>
    </source>
</reference>
<gene>
    <name evidence="4" type="ORF">NP493_825g02000</name>
</gene>
<evidence type="ECO:0000256" key="2">
    <source>
        <dbReference type="ARBA" id="ARBA00022980"/>
    </source>
</evidence>
<comment type="similarity">
    <text evidence="1">Belongs to the universal ribosomal protein uL2 family.</text>
</comment>
<keyword evidence="5" id="KW-1185">Reference proteome</keyword>
<accession>A0AAD9NML8</accession>
<keyword evidence="2" id="KW-0689">Ribosomal protein</keyword>
<name>A0AAD9NML8_RIDPI</name>
<dbReference type="EMBL" id="JAODUO010000826">
    <property type="protein sequence ID" value="KAK2174128.1"/>
    <property type="molecule type" value="Genomic_DNA"/>
</dbReference>
<dbReference type="GO" id="GO:0022625">
    <property type="term" value="C:cytosolic large ribosomal subunit"/>
    <property type="evidence" value="ECO:0007669"/>
    <property type="project" value="TreeGrafter"/>
</dbReference>
<evidence type="ECO:0000313" key="5">
    <source>
        <dbReference type="Proteomes" id="UP001209878"/>
    </source>
</evidence>
<evidence type="ECO:0000256" key="1">
    <source>
        <dbReference type="ARBA" id="ARBA00005636"/>
    </source>
</evidence>
<dbReference type="PANTHER" id="PTHR13691:SF16">
    <property type="entry name" value="LARGE RIBOSOMAL SUBUNIT PROTEIN UL2"/>
    <property type="match status" value="1"/>
</dbReference>
<proteinExistence type="inferred from homology"/>
<dbReference type="GO" id="GO:0003735">
    <property type="term" value="F:structural constituent of ribosome"/>
    <property type="evidence" value="ECO:0007669"/>
    <property type="project" value="InterPro"/>
</dbReference>
<dbReference type="GO" id="GO:0003723">
    <property type="term" value="F:RNA binding"/>
    <property type="evidence" value="ECO:0007669"/>
    <property type="project" value="TreeGrafter"/>
</dbReference>
<dbReference type="GO" id="GO:0002181">
    <property type="term" value="P:cytoplasmic translation"/>
    <property type="evidence" value="ECO:0007669"/>
    <property type="project" value="TreeGrafter"/>
</dbReference>
<dbReference type="InterPro" id="IPR014722">
    <property type="entry name" value="Rib_uL2_dom2"/>
</dbReference>
<sequence>MYTGQFIYCGKKANLQIGNILPVGEMPEGTIMCCLEKMGNHGRLHLWQPCHHRLTEP</sequence>
<dbReference type="InterPro" id="IPR002171">
    <property type="entry name" value="Ribosomal_uL2"/>
</dbReference>
<protein>
    <submittedName>
        <fullName evidence="4">Uncharacterized protein</fullName>
    </submittedName>
</protein>
<comment type="caution">
    <text evidence="4">The sequence shown here is derived from an EMBL/GenBank/DDBJ whole genome shotgun (WGS) entry which is preliminary data.</text>
</comment>
<dbReference type="AlphaFoldDB" id="A0AAD9NML8"/>
<dbReference type="Gene3D" id="2.30.30.30">
    <property type="match status" value="1"/>
</dbReference>
<evidence type="ECO:0000256" key="3">
    <source>
        <dbReference type="ARBA" id="ARBA00023274"/>
    </source>
</evidence>
<keyword evidence="3" id="KW-0687">Ribonucleoprotein</keyword>